<dbReference type="OrthoDB" id="7205619at2"/>
<comment type="caution">
    <text evidence="1">The sequence shown here is derived from an EMBL/GenBank/DDBJ whole genome shotgun (WGS) entry which is preliminary data.</text>
</comment>
<reference evidence="1 2" key="1">
    <citation type="submission" date="2018-04" db="EMBL/GenBank/DDBJ databases">
        <title>Genomic Encyclopedia of Archaeal and Bacterial Type Strains, Phase II (KMG-II): from individual species to whole genera.</title>
        <authorList>
            <person name="Goeker M."/>
        </authorList>
    </citation>
    <scope>NUCLEOTIDE SEQUENCE [LARGE SCALE GENOMIC DNA]</scope>
    <source>
        <strain evidence="1 2">DSM 100434</strain>
    </source>
</reference>
<sequence length="119" mass="12739">MELTKNASRLIAKYGQAAVILRPGEGVDDGYGNITPGDDTAHPCTAFVATFTVNEEFIAAGLMDVGDQRVLVSADGLTITPETTDKMQIGTTIMDIVRVVPHAPGGTLFFWEVQSRDLV</sequence>
<evidence type="ECO:0000313" key="2">
    <source>
        <dbReference type="Proteomes" id="UP000244077"/>
    </source>
</evidence>
<name>A0A2T5HME0_9RHOB</name>
<gene>
    <name evidence="1" type="ORF">C8N42_106252</name>
</gene>
<dbReference type="RefSeq" id="WP_107816481.1">
    <property type="nucleotide sequence ID" value="NZ_QAOH01000006.1"/>
</dbReference>
<protein>
    <submittedName>
        <fullName evidence="1">Uncharacterized protein</fullName>
    </submittedName>
</protein>
<organism evidence="1 2">
    <name type="scientific">Celeribacter persicus</name>
    <dbReference type="NCBI Taxonomy" id="1651082"/>
    <lineage>
        <taxon>Bacteria</taxon>
        <taxon>Pseudomonadati</taxon>
        <taxon>Pseudomonadota</taxon>
        <taxon>Alphaproteobacteria</taxon>
        <taxon>Rhodobacterales</taxon>
        <taxon>Roseobacteraceae</taxon>
        <taxon>Celeribacter</taxon>
    </lineage>
</organism>
<evidence type="ECO:0000313" key="1">
    <source>
        <dbReference type="EMBL" id="PTQ72740.1"/>
    </source>
</evidence>
<dbReference type="Proteomes" id="UP000244077">
    <property type="component" value="Unassembled WGS sequence"/>
</dbReference>
<keyword evidence="2" id="KW-1185">Reference proteome</keyword>
<dbReference type="AlphaFoldDB" id="A0A2T5HME0"/>
<accession>A0A2T5HME0</accession>
<dbReference type="EMBL" id="QAOH01000006">
    <property type="protein sequence ID" value="PTQ72740.1"/>
    <property type="molecule type" value="Genomic_DNA"/>
</dbReference>
<proteinExistence type="predicted"/>